<evidence type="ECO:0000313" key="1">
    <source>
        <dbReference type="EMBL" id="GAX73397.1"/>
    </source>
</evidence>
<dbReference type="OrthoDB" id="560858at2759"/>
<gene>
    <name evidence="1" type="ORF">CEUSTIGMA_g850.t1</name>
</gene>
<name>A0A250WRC7_9CHLO</name>
<dbReference type="EMBL" id="BEGY01000003">
    <property type="protein sequence ID" value="GAX73397.1"/>
    <property type="molecule type" value="Genomic_DNA"/>
</dbReference>
<sequence length="119" mass="13913">MGLQACNQMFHKVEATLTKDPFTLQNVFIVSQMGITETTLAKTRLQRAHAALAAEKERMNALLQRQYSLNSVWAWSRSWQDPFQDTTRQLLISLLECSASWWIAQWMRPRRRGGWKCLK</sequence>
<protein>
    <submittedName>
        <fullName evidence="1">Uncharacterized protein</fullName>
    </submittedName>
</protein>
<accession>A0A250WRC7</accession>
<dbReference type="AlphaFoldDB" id="A0A250WRC7"/>
<reference evidence="1 2" key="1">
    <citation type="submission" date="2017-08" db="EMBL/GenBank/DDBJ databases">
        <title>Acidophilic green algal genome provides insights into adaptation to an acidic environment.</title>
        <authorList>
            <person name="Hirooka S."/>
            <person name="Hirose Y."/>
            <person name="Kanesaki Y."/>
            <person name="Higuchi S."/>
            <person name="Fujiwara T."/>
            <person name="Onuma R."/>
            <person name="Era A."/>
            <person name="Ohbayashi R."/>
            <person name="Uzuka A."/>
            <person name="Nozaki H."/>
            <person name="Yoshikawa H."/>
            <person name="Miyagishima S.Y."/>
        </authorList>
    </citation>
    <scope>NUCLEOTIDE SEQUENCE [LARGE SCALE GENOMIC DNA]</scope>
    <source>
        <strain evidence="1 2">NIES-2499</strain>
    </source>
</reference>
<evidence type="ECO:0000313" key="2">
    <source>
        <dbReference type="Proteomes" id="UP000232323"/>
    </source>
</evidence>
<organism evidence="1 2">
    <name type="scientific">Chlamydomonas eustigma</name>
    <dbReference type="NCBI Taxonomy" id="1157962"/>
    <lineage>
        <taxon>Eukaryota</taxon>
        <taxon>Viridiplantae</taxon>
        <taxon>Chlorophyta</taxon>
        <taxon>core chlorophytes</taxon>
        <taxon>Chlorophyceae</taxon>
        <taxon>CS clade</taxon>
        <taxon>Chlamydomonadales</taxon>
        <taxon>Chlamydomonadaceae</taxon>
        <taxon>Chlamydomonas</taxon>
    </lineage>
</organism>
<proteinExistence type="predicted"/>
<keyword evidence="2" id="KW-1185">Reference proteome</keyword>
<dbReference type="Proteomes" id="UP000232323">
    <property type="component" value="Unassembled WGS sequence"/>
</dbReference>
<comment type="caution">
    <text evidence="1">The sequence shown here is derived from an EMBL/GenBank/DDBJ whole genome shotgun (WGS) entry which is preliminary data.</text>
</comment>